<keyword evidence="1" id="KW-0812">Transmembrane</keyword>
<name>A0ABM0M6S4_SACKO</name>
<evidence type="ECO:0000256" key="1">
    <source>
        <dbReference type="SAM" id="Phobius"/>
    </source>
</evidence>
<feature type="transmembrane region" description="Helical" evidence="1">
    <location>
        <begin position="105"/>
        <end position="125"/>
    </location>
</feature>
<proteinExistence type="predicted"/>
<dbReference type="RefSeq" id="XP_006815715.1">
    <property type="nucleotide sequence ID" value="XM_006815652.1"/>
</dbReference>
<dbReference type="InterPro" id="IPR047831">
    <property type="entry name" value="GPR180/TMEM145"/>
</dbReference>
<accession>A0ABM0M6S4</accession>
<keyword evidence="1" id="KW-0472">Membrane</keyword>
<feature type="domain" description="GPR180/TMEM145 transmembrane" evidence="2">
    <location>
        <begin position="1"/>
        <end position="154"/>
    </location>
</feature>
<sequence>NLLSTSSLLVFISVIILLGKGYTITRGTISQSGAIKITIYMSLFTFTYGILYIYEESVFDERDVLYKYESPAGYGIVALHFIGYIWMLYAILITIKRYPEKTTFYFKYSLIFTTWWLATPIAIFICNFSLDKWIRAKIVNGIERSVIFGGHIFFLILTRPSAANKNFPFHLRTTQVDAMQLQEACPESYFGTPRQFSAGNGTTPINNISFNDLFVTDWSSSQQENQ</sequence>
<feature type="transmembrane region" description="Helical" evidence="1">
    <location>
        <begin position="74"/>
        <end position="93"/>
    </location>
</feature>
<dbReference type="GeneID" id="102800654"/>
<evidence type="ECO:0000313" key="4">
    <source>
        <dbReference type="RefSeq" id="XP_006815715.1"/>
    </source>
</evidence>
<keyword evidence="3" id="KW-1185">Reference proteome</keyword>
<organism evidence="3 4">
    <name type="scientific">Saccoglossus kowalevskii</name>
    <name type="common">Acorn worm</name>
    <dbReference type="NCBI Taxonomy" id="10224"/>
    <lineage>
        <taxon>Eukaryota</taxon>
        <taxon>Metazoa</taxon>
        <taxon>Hemichordata</taxon>
        <taxon>Enteropneusta</taxon>
        <taxon>Harrimaniidae</taxon>
        <taxon>Saccoglossus</taxon>
    </lineage>
</organism>
<keyword evidence="1" id="KW-1133">Transmembrane helix</keyword>
<gene>
    <name evidence="4" type="primary">LOC102800654</name>
</gene>
<feature type="transmembrane region" description="Helical" evidence="1">
    <location>
        <begin position="37"/>
        <end position="54"/>
    </location>
</feature>
<feature type="non-terminal residue" evidence="4">
    <location>
        <position position="1"/>
    </location>
</feature>
<dbReference type="InterPro" id="IPR019336">
    <property type="entry name" value="GPR180/TMEM145_TM"/>
</dbReference>
<evidence type="ECO:0000313" key="3">
    <source>
        <dbReference type="Proteomes" id="UP000694865"/>
    </source>
</evidence>
<dbReference type="PANTHER" id="PTHR23252:SF24">
    <property type="entry name" value="TRANSMEMBRANE PROTEIN 145"/>
    <property type="match status" value="1"/>
</dbReference>
<protein>
    <submittedName>
        <fullName evidence="4">Transmembrane protein 145-like</fullName>
    </submittedName>
</protein>
<feature type="transmembrane region" description="Helical" evidence="1">
    <location>
        <begin position="6"/>
        <end position="25"/>
    </location>
</feature>
<feature type="non-terminal residue" evidence="4">
    <location>
        <position position="226"/>
    </location>
</feature>
<evidence type="ECO:0000259" key="2">
    <source>
        <dbReference type="Pfam" id="PF10192"/>
    </source>
</evidence>
<dbReference type="Proteomes" id="UP000694865">
    <property type="component" value="Unplaced"/>
</dbReference>
<dbReference type="Pfam" id="PF10192">
    <property type="entry name" value="GPR180-TMEM145_TM"/>
    <property type="match status" value="1"/>
</dbReference>
<reference evidence="4" key="1">
    <citation type="submission" date="2025-08" db="UniProtKB">
        <authorList>
            <consortium name="RefSeq"/>
        </authorList>
    </citation>
    <scope>IDENTIFICATION</scope>
    <source>
        <tissue evidence="4">Testes</tissue>
    </source>
</reference>
<dbReference type="PANTHER" id="PTHR23252">
    <property type="entry name" value="INTIMAL THICKNESS RECEPTOR-RELATED"/>
    <property type="match status" value="1"/>
</dbReference>